<evidence type="ECO:0000313" key="7">
    <source>
        <dbReference type="Proteomes" id="UP000286045"/>
    </source>
</evidence>
<evidence type="ECO:0000313" key="6">
    <source>
        <dbReference type="EMBL" id="RWA04575.1"/>
    </source>
</evidence>
<evidence type="ECO:0000256" key="1">
    <source>
        <dbReference type="ARBA" id="ARBA00022450"/>
    </source>
</evidence>
<feature type="region of interest" description="Disordered" evidence="4">
    <location>
        <begin position="150"/>
        <end position="174"/>
    </location>
</feature>
<evidence type="ECO:0000256" key="2">
    <source>
        <dbReference type="ARBA" id="ARBA00022553"/>
    </source>
</evidence>
<dbReference type="Gene3D" id="3.40.50.720">
    <property type="entry name" value="NAD(P)-binding Rossmann-like Domain"/>
    <property type="match status" value="1"/>
</dbReference>
<evidence type="ECO:0000259" key="5">
    <source>
        <dbReference type="Pfam" id="PF07993"/>
    </source>
</evidence>
<keyword evidence="7" id="KW-1185">Reference proteome</keyword>
<dbReference type="EMBL" id="RYZI01000546">
    <property type="protein sequence ID" value="RWA04575.1"/>
    <property type="molecule type" value="Genomic_DNA"/>
</dbReference>
<protein>
    <recommendedName>
        <fullName evidence="5">Thioester reductase (TE) domain-containing protein</fullName>
    </recommendedName>
</protein>
<dbReference type="STRING" id="363999.A0A439CQX4"/>
<dbReference type="PANTHER" id="PTHR45681:SF6">
    <property type="entry name" value="POLYKETIDE SYNTHASE 37"/>
    <property type="match status" value="1"/>
</dbReference>
<dbReference type="PANTHER" id="PTHR45681">
    <property type="entry name" value="POLYKETIDE SYNTHASE 44-RELATED"/>
    <property type="match status" value="1"/>
</dbReference>
<keyword evidence="1" id="KW-0596">Phosphopantetheine</keyword>
<proteinExistence type="predicted"/>
<organism evidence="6 7">
    <name type="scientific">Xylaria grammica</name>
    <dbReference type="NCBI Taxonomy" id="363999"/>
    <lineage>
        <taxon>Eukaryota</taxon>
        <taxon>Fungi</taxon>
        <taxon>Dikarya</taxon>
        <taxon>Ascomycota</taxon>
        <taxon>Pezizomycotina</taxon>
        <taxon>Sordariomycetes</taxon>
        <taxon>Xylariomycetidae</taxon>
        <taxon>Xylariales</taxon>
        <taxon>Xylariaceae</taxon>
        <taxon>Xylaria</taxon>
    </lineage>
</organism>
<feature type="domain" description="Thioester reductase (TE)" evidence="5">
    <location>
        <begin position="163"/>
        <end position="374"/>
    </location>
</feature>
<accession>A0A439CQX4</accession>
<feature type="compositionally biased region" description="Basic residues" evidence="4">
    <location>
        <begin position="154"/>
        <end position="164"/>
    </location>
</feature>
<dbReference type="InterPro" id="IPR050444">
    <property type="entry name" value="Polyketide_Synthase"/>
</dbReference>
<keyword evidence="3" id="KW-0808">Transferase</keyword>
<name>A0A439CQX4_9PEZI</name>
<dbReference type="GO" id="GO:0016740">
    <property type="term" value="F:transferase activity"/>
    <property type="evidence" value="ECO:0007669"/>
    <property type="project" value="UniProtKB-KW"/>
</dbReference>
<sequence>MRFAVHNIEKPPAAEFVGTQHLVLASNAVHATCSIQDSTRFIRSMLRPDGFLCLIEMTRPMYWVDIVFGLFEGWWMMGDGRDHVITHEKRWEADLHASGYGHVDWIDGASAESKIWKLIIAAANQDSREQAVVGYVDELAAGWDESLPTSVPSHARRTHIQPRGKHQEARQRQRQALIEKGTGVSPDSAMDRVDVIETDLSKPQLGLSDETYNEVVDRVTHIVHNAWLMHFKWPVKRFEPQLRIMANMINLARDISLRHGTLVTFEFVSSIATVGHHPLRTHQPVVPEARMPTESVLLTGYGEAKYVCERLLDATLHRYPDRFRTAAVRLGQIAGSSINGYWNHTEHVAFLIKSSQTLGALPDLRGNLGWTAVDDIAGTLVDILLQPDDVRLHPIYHIDNPVRQPWDHMIATLARALDITDVLPFDEWARRVHQWPMKADNAADGANPAYLLVDFFDENFTRMSCGGLLMSTVKAREHSPTLTRVGPL</sequence>
<dbReference type="InterPro" id="IPR029063">
    <property type="entry name" value="SAM-dependent_MTases_sf"/>
</dbReference>
<keyword evidence="2" id="KW-0597">Phosphoprotein</keyword>
<evidence type="ECO:0000256" key="4">
    <source>
        <dbReference type="SAM" id="MobiDB-lite"/>
    </source>
</evidence>
<dbReference type="Gene3D" id="3.40.50.150">
    <property type="entry name" value="Vaccinia Virus protein VP39"/>
    <property type="match status" value="1"/>
</dbReference>
<dbReference type="AlphaFoldDB" id="A0A439CQX4"/>
<dbReference type="SUPFAM" id="SSF51735">
    <property type="entry name" value="NAD(P)-binding Rossmann-fold domains"/>
    <property type="match status" value="1"/>
</dbReference>
<dbReference type="SUPFAM" id="SSF53335">
    <property type="entry name" value="S-adenosyl-L-methionine-dependent methyltransferases"/>
    <property type="match status" value="1"/>
</dbReference>
<comment type="caution">
    <text evidence="6">The sequence shown here is derived from an EMBL/GenBank/DDBJ whole genome shotgun (WGS) entry which is preliminary data.</text>
</comment>
<dbReference type="InterPro" id="IPR036291">
    <property type="entry name" value="NAD(P)-bd_dom_sf"/>
</dbReference>
<dbReference type="InterPro" id="IPR013120">
    <property type="entry name" value="FAR_NAD-bd"/>
</dbReference>
<dbReference type="Pfam" id="PF07993">
    <property type="entry name" value="NAD_binding_4"/>
    <property type="match status" value="1"/>
</dbReference>
<gene>
    <name evidence="6" type="ORF">EKO27_g10531</name>
</gene>
<reference evidence="6 7" key="1">
    <citation type="submission" date="2018-12" db="EMBL/GenBank/DDBJ databases">
        <title>Draft genome sequence of Xylaria grammica IHI A82.</title>
        <authorList>
            <person name="Buettner E."/>
            <person name="Kellner H."/>
        </authorList>
    </citation>
    <scope>NUCLEOTIDE SEQUENCE [LARGE SCALE GENOMIC DNA]</scope>
    <source>
        <strain evidence="6 7">IHI A82</strain>
    </source>
</reference>
<dbReference type="Proteomes" id="UP000286045">
    <property type="component" value="Unassembled WGS sequence"/>
</dbReference>
<evidence type="ECO:0000256" key="3">
    <source>
        <dbReference type="ARBA" id="ARBA00022679"/>
    </source>
</evidence>